<dbReference type="Gene3D" id="3.40.630.10">
    <property type="entry name" value="Zn peptidases"/>
    <property type="match status" value="1"/>
</dbReference>
<dbReference type="Pfam" id="PF02225">
    <property type="entry name" value="PA"/>
    <property type="match status" value="1"/>
</dbReference>
<keyword evidence="6" id="KW-0645">Protease</keyword>
<keyword evidence="6" id="KW-0482">Metalloprotease</keyword>
<evidence type="ECO:0000259" key="3">
    <source>
        <dbReference type="Pfam" id="PF02225"/>
    </source>
</evidence>
<dbReference type="SUPFAM" id="SSF52025">
    <property type="entry name" value="PA domain"/>
    <property type="match status" value="1"/>
</dbReference>
<dbReference type="SUPFAM" id="SSF53187">
    <property type="entry name" value="Zn-dependent exopeptidases"/>
    <property type="match status" value="1"/>
</dbReference>
<keyword evidence="6" id="KW-0378">Hydrolase</keyword>
<evidence type="ECO:0000313" key="6">
    <source>
        <dbReference type="EMBL" id="KAB7496033.1"/>
    </source>
</evidence>
<dbReference type="Proteomes" id="UP000326759">
    <property type="component" value="Unassembled WGS sequence"/>
</dbReference>
<evidence type="ECO:0000313" key="7">
    <source>
        <dbReference type="Proteomes" id="UP000326759"/>
    </source>
</evidence>
<comment type="similarity">
    <text evidence="1">Belongs to the peptidase M28 family. M28B subfamily.</text>
</comment>
<feature type="domain" description="Peptidase M28" evidence="5">
    <location>
        <begin position="316"/>
        <end position="421"/>
    </location>
</feature>
<dbReference type="InterPro" id="IPR007484">
    <property type="entry name" value="Peptidase_M28"/>
</dbReference>
<comment type="caution">
    <text evidence="6">The sequence shown here is derived from an EMBL/GenBank/DDBJ whole genome shotgun (WGS) entry which is preliminary data.</text>
</comment>
<dbReference type="SUPFAM" id="SSF47672">
    <property type="entry name" value="Transferrin receptor-like dimerisation domain"/>
    <property type="match status" value="1"/>
</dbReference>
<feature type="domain" description="PA" evidence="3">
    <location>
        <begin position="163"/>
        <end position="247"/>
    </location>
</feature>
<sequence>MIGVIVFLLTFAFLSSLGQDTSGQQTNNYGIGVEDKWHKEMNMINEMINRFDRDNIRETLRYLSEKPHIAASPRDNELAEYVRTKFEEAGFDSSKLVPYNIYLSKPNPENPNKITLDMNGETIFESHFKEVPIHEDDDDPDFIHAFNAYTPAGTVSTEPGVGVVYVNYGRIEDFERLEELGINVTGHIVIVRYGKIFRGNKVSLAEKFGAKGIIIFSDPKDVAADGIAPENVYDHTWWLPGTGMQRGSTFIGGDPLTPGWPATEHAYRISEDEVEFPKIPGQPIGYSDAFEILNQNESVSLTLSTHNSGKVEKSYNVIGIIKGSIEPDRYVMIGNHRDAWGYGAIDPSSGTAQVLETARVFGTFLKEGWRPRRTIIFCSWGAEEFSLIGSSEWVEENIEKLQSRGVSYINTDTCTSGPELYIESSPLMQELFLNVTNMIPGVKDSSKTLLEEWREYGERYRPNAKEYPIVYNISVKHPSYHTGYETFYMVTAFIDPEFKRHEGCGRLSILALKYLADSSILPYSLGRLPSIMMSNLQNNKNRERLIQMYDKYIELENSMKKLGDSVSKFEDMIKSFTSLSELQIRAINDQMMKLEQIFILPQGLPGRPSVRNTAFASSNFDEYSSSGFPALSDLLYDFDKLNQTEQQSRTKMIKRHISDLTIMTDRAAAFLEDVYLI</sequence>
<keyword evidence="7" id="KW-1185">Reference proteome</keyword>
<dbReference type="CDD" id="cd02121">
    <property type="entry name" value="PA_GCPII_like"/>
    <property type="match status" value="1"/>
</dbReference>
<dbReference type="GO" id="GO:0008237">
    <property type="term" value="F:metallopeptidase activity"/>
    <property type="evidence" value="ECO:0007669"/>
    <property type="project" value="UniProtKB-KW"/>
</dbReference>
<protein>
    <submittedName>
        <fullName evidence="6">Putative zinc metalloprotease TRE2</fullName>
    </submittedName>
</protein>
<dbReference type="FunFam" id="3.40.630.10:FF:000101">
    <property type="entry name" value="N-acetylated alpha-linked acidic dipeptidase like 1"/>
    <property type="match status" value="1"/>
</dbReference>
<dbReference type="Pfam" id="PF04253">
    <property type="entry name" value="TFR_dimer"/>
    <property type="match status" value="1"/>
</dbReference>
<reference evidence="6 7" key="1">
    <citation type="journal article" date="2019" name="PLoS Biol.">
        <title>Sex chromosomes control vertical transmission of feminizing Wolbachia symbionts in an isopod.</title>
        <authorList>
            <person name="Becking T."/>
            <person name="Chebbi M.A."/>
            <person name="Giraud I."/>
            <person name="Moumen B."/>
            <person name="Laverre T."/>
            <person name="Caubet Y."/>
            <person name="Peccoud J."/>
            <person name="Gilbert C."/>
            <person name="Cordaux R."/>
        </authorList>
    </citation>
    <scope>NUCLEOTIDE SEQUENCE [LARGE SCALE GENOMIC DNA]</scope>
    <source>
        <strain evidence="6">ANa2</strain>
        <tissue evidence="6">Whole body excluding digestive tract and cuticle</tissue>
    </source>
</reference>
<accession>A0A5N5SPP7</accession>
<dbReference type="InterPro" id="IPR039373">
    <property type="entry name" value="Peptidase_M28B"/>
</dbReference>
<dbReference type="InterPro" id="IPR003137">
    <property type="entry name" value="PA_domain"/>
</dbReference>
<dbReference type="OrthoDB" id="5841748at2759"/>
<name>A0A5N5SPP7_9CRUS</name>
<dbReference type="Gene3D" id="3.50.30.30">
    <property type="match status" value="1"/>
</dbReference>
<evidence type="ECO:0000259" key="4">
    <source>
        <dbReference type="Pfam" id="PF04253"/>
    </source>
</evidence>
<dbReference type="PANTHER" id="PTHR10404:SF77">
    <property type="entry name" value="GLUTAMATE CARBOXYPEPTIDASE 2 HOMOLOG"/>
    <property type="match status" value="1"/>
</dbReference>
<feature type="signal peptide" evidence="2">
    <location>
        <begin position="1"/>
        <end position="18"/>
    </location>
</feature>
<dbReference type="FunFam" id="3.50.30.30:FF:000045">
    <property type="entry name" value="Predicted protein"/>
    <property type="match status" value="1"/>
</dbReference>
<proteinExistence type="inferred from homology"/>
<keyword evidence="2" id="KW-0732">Signal</keyword>
<dbReference type="InterPro" id="IPR036757">
    <property type="entry name" value="TFR-like_dimer_dom_sf"/>
</dbReference>
<dbReference type="GO" id="GO:0004180">
    <property type="term" value="F:carboxypeptidase activity"/>
    <property type="evidence" value="ECO:0007669"/>
    <property type="project" value="TreeGrafter"/>
</dbReference>
<feature type="chain" id="PRO_5024440661" evidence="2">
    <location>
        <begin position="19"/>
        <end position="677"/>
    </location>
</feature>
<dbReference type="Pfam" id="PF04389">
    <property type="entry name" value="Peptidase_M28"/>
    <property type="match status" value="1"/>
</dbReference>
<dbReference type="Gene3D" id="1.20.930.40">
    <property type="entry name" value="Transferrin receptor-like, dimerisation domain"/>
    <property type="match status" value="1"/>
</dbReference>
<dbReference type="InterPro" id="IPR007365">
    <property type="entry name" value="TFR-like_dimer_dom"/>
</dbReference>
<gene>
    <name evidence="6" type="primary">TRE2</name>
    <name evidence="6" type="ORF">Anas_04284</name>
</gene>
<dbReference type="GO" id="GO:0006508">
    <property type="term" value="P:proteolysis"/>
    <property type="evidence" value="ECO:0007669"/>
    <property type="project" value="UniProtKB-KW"/>
</dbReference>
<dbReference type="AlphaFoldDB" id="A0A5N5SPP7"/>
<dbReference type="InterPro" id="IPR046450">
    <property type="entry name" value="PA_dom_sf"/>
</dbReference>
<dbReference type="EMBL" id="SEYY01021820">
    <property type="protein sequence ID" value="KAB7496033.1"/>
    <property type="molecule type" value="Genomic_DNA"/>
</dbReference>
<evidence type="ECO:0000259" key="5">
    <source>
        <dbReference type="Pfam" id="PF04389"/>
    </source>
</evidence>
<evidence type="ECO:0000256" key="2">
    <source>
        <dbReference type="SAM" id="SignalP"/>
    </source>
</evidence>
<organism evidence="6 7">
    <name type="scientific">Armadillidium nasatum</name>
    <dbReference type="NCBI Taxonomy" id="96803"/>
    <lineage>
        <taxon>Eukaryota</taxon>
        <taxon>Metazoa</taxon>
        <taxon>Ecdysozoa</taxon>
        <taxon>Arthropoda</taxon>
        <taxon>Crustacea</taxon>
        <taxon>Multicrustacea</taxon>
        <taxon>Malacostraca</taxon>
        <taxon>Eumalacostraca</taxon>
        <taxon>Peracarida</taxon>
        <taxon>Isopoda</taxon>
        <taxon>Oniscidea</taxon>
        <taxon>Crinocheta</taxon>
        <taxon>Armadillidiidae</taxon>
        <taxon>Armadillidium</taxon>
    </lineage>
</organism>
<dbReference type="PANTHER" id="PTHR10404">
    <property type="entry name" value="N-ACETYLATED-ALPHA-LINKED ACIDIC DIPEPTIDASE"/>
    <property type="match status" value="1"/>
</dbReference>
<evidence type="ECO:0000256" key="1">
    <source>
        <dbReference type="ARBA" id="ARBA00005634"/>
    </source>
</evidence>
<feature type="domain" description="Transferrin receptor-like dimerisation" evidence="4">
    <location>
        <begin position="554"/>
        <end position="671"/>
    </location>
</feature>